<evidence type="ECO:0000313" key="2">
    <source>
        <dbReference type="EMBL" id="MCU6762353.1"/>
    </source>
</evidence>
<dbReference type="CDD" id="cd03449">
    <property type="entry name" value="R_hydratase"/>
    <property type="match status" value="1"/>
</dbReference>
<dbReference type="InterPro" id="IPR002539">
    <property type="entry name" value="MaoC-like_dom"/>
</dbReference>
<dbReference type="InterPro" id="IPR029069">
    <property type="entry name" value="HotDog_dom_sf"/>
</dbReference>
<proteinExistence type="predicted"/>
<comment type="caution">
    <text evidence="2">The sequence shown here is derived from an EMBL/GenBank/DDBJ whole genome shotgun (WGS) entry which is preliminary data.</text>
</comment>
<feature type="domain" description="MaoC-like" evidence="1">
    <location>
        <begin position="151"/>
        <end position="238"/>
    </location>
</feature>
<organism evidence="2 3">
    <name type="scientific">Brotonthovivens ammoniilytica</name>
    <dbReference type="NCBI Taxonomy" id="2981725"/>
    <lineage>
        <taxon>Bacteria</taxon>
        <taxon>Bacillati</taxon>
        <taxon>Bacillota</taxon>
        <taxon>Clostridia</taxon>
        <taxon>Lachnospirales</taxon>
        <taxon>Lachnospiraceae</taxon>
        <taxon>Brotonthovivens</taxon>
    </lineage>
</organism>
<dbReference type="Proteomes" id="UP001652442">
    <property type="component" value="Unassembled WGS sequence"/>
</dbReference>
<keyword evidence="3" id="KW-1185">Reference proteome</keyword>
<dbReference type="EMBL" id="JAOQJQ010000003">
    <property type="protein sequence ID" value="MCU6762353.1"/>
    <property type="molecule type" value="Genomic_DNA"/>
</dbReference>
<gene>
    <name evidence="2" type="ORF">OCV88_08410</name>
</gene>
<dbReference type="PANTHER" id="PTHR43437">
    <property type="entry name" value="HYDROXYACYL-THIOESTER DEHYDRATASE TYPE 2, MITOCHONDRIAL-RELATED"/>
    <property type="match status" value="1"/>
</dbReference>
<dbReference type="PANTHER" id="PTHR43437:SF3">
    <property type="entry name" value="HYDROXYACYL-THIOESTER DEHYDRATASE TYPE 2, MITOCHONDRIAL"/>
    <property type="match status" value="1"/>
</dbReference>
<dbReference type="RefSeq" id="WP_158425067.1">
    <property type="nucleotide sequence ID" value="NZ_JAOQJQ010000003.1"/>
</dbReference>
<dbReference type="Gene3D" id="3.10.129.10">
    <property type="entry name" value="Hotdog Thioesterase"/>
    <property type="match status" value="1"/>
</dbReference>
<evidence type="ECO:0000259" key="1">
    <source>
        <dbReference type="Pfam" id="PF01575"/>
    </source>
</evidence>
<accession>A0ABT2TJF7</accession>
<dbReference type="InterPro" id="IPR050965">
    <property type="entry name" value="UPF0336/Enoyl-CoA_hydratase"/>
</dbReference>
<dbReference type="SUPFAM" id="SSF54637">
    <property type="entry name" value="Thioesterase/thiol ester dehydrase-isomerase"/>
    <property type="match status" value="1"/>
</dbReference>
<sequence>MKIGIKYCGGCNPRYSRQQETEKLKTGLLKDIRRAEETGAFCAGENDEHKDTDLVFTYDSNEVCDFWLVIHGCSAACGKKELLKAKQKIFEAVQGKDFVKIKKELLEAFKAGCRKMEPDSQKEGKAHGNSWTEDGRKILYPGQQAFFTKVLDEEAVAAFARLTGDFNSIHLDPGAASESLYRKPVVHGMLTASLISTVMGMKLPGPGTVFSGTSITFDLPVFWGDTITAEVVLEDIEEYPGHYRVLLKGRCVNQDGLTVVQADCSQILSKRKFYIKEKQKNDKS</sequence>
<dbReference type="Pfam" id="PF01575">
    <property type="entry name" value="MaoC_dehydratas"/>
    <property type="match status" value="1"/>
</dbReference>
<name>A0ABT2TJF7_9FIRM</name>
<protein>
    <submittedName>
        <fullName evidence="2">MaoC family dehydratase</fullName>
    </submittedName>
</protein>
<reference evidence="2 3" key="1">
    <citation type="journal article" date="2021" name="ISME Commun">
        <title>Automated analysis of genomic sequences facilitates high-throughput and comprehensive description of bacteria.</title>
        <authorList>
            <person name="Hitch T.C.A."/>
        </authorList>
    </citation>
    <scope>NUCLEOTIDE SEQUENCE [LARGE SCALE GENOMIC DNA]</scope>
    <source>
        <strain evidence="2 3">Sanger_109</strain>
    </source>
</reference>
<evidence type="ECO:0000313" key="3">
    <source>
        <dbReference type="Proteomes" id="UP001652442"/>
    </source>
</evidence>